<sequence>MIEQDIKQRSLVVLMLNSRIHSDVVVLSFDKLVVAVSSLNGYLLRLKRHVLTIIRGLASSGSNVNKLENISNDRTESIVQEREGSDN</sequence>
<evidence type="ECO:0000313" key="2">
    <source>
        <dbReference type="Proteomes" id="UP000078284"/>
    </source>
</evidence>
<evidence type="ECO:0000313" key="1">
    <source>
        <dbReference type="EMBL" id="OAO90615.1"/>
    </source>
</evidence>
<comment type="caution">
    <text evidence="1">The sequence shown here is derived from an EMBL/GenBank/DDBJ whole genome shotgun (WGS) entry which is preliminary data.</text>
</comment>
<dbReference type="ExpressionAtlas" id="A0A178UAF5">
    <property type="expression patterns" value="baseline"/>
</dbReference>
<reference evidence="2" key="1">
    <citation type="journal article" date="2016" name="Proc. Natl. Acad. Sci. U.S.A.">
        <title>Chromosome-level assembly of Arabidopsis thaliana Ler reveals the extent of translocation and inversion polymorphisms.</title>
        <authorList>
            <person name="Zapata L."/>
            <person name="Ding J."/>
            <person name="Willing E.M."/>
            <person name="Hartwig B."/>
            <person name="Bezdan D."/>
            <person name="Jiao W.B."/>
            <person name="Patel V."/>
            <person name="Velikkakam James G."/>
            <person name="Koornneef M."/>
            <person name="Ossowski S."/>
            <person name="Schneeberger K."/>
        </authorList>
    </citation>
    <scope>NUCLEOTIDE SEQUENCE [LARGE SCALE GENOMIC DNA]</scope>
    <source>
        <strain evidence="2">cv. Landsberg erecta</strain>
    </source>
</reference>
<organism evidence="1 2">
    <name type="scientific">Arabidopsis thaliana</name>
    <name type="common">Mouse-ear cress</name>
    <dbReference type="NCBI Taxonomy" id="3702"/>
    <lineage>
        <taxon>Eukaryota</taxon>
        <taxon>Viridiplantae</taxon>
        <taxon>Streptophyta</taxon>
        <taxon>Embryophyta</taxon>
        <taxon>Tracheophyta</taxon>
        <taxon>Spermatophyta</taxon>
        <taxon>Magnoliopsida</taxon>
        <taxon>eudicotyledons</taxon>
        <taxon>Gunneridae</taxon>
        <taxon>Pentapetalae</taxon>
        <taxon>rosids</taxon>
        <taxon>malvids</taxon>
        <taxon>Brassicales</taxon>
        <taxon>Brassicaceae</taxon>
        <taxon>Camelineae</taxon>
        <taxon>Arabidopsis</taxon>
    </lineage>
</organism>
<accession>A0A178UAF5</accession>
<proteinExistence type="predicted"/>
<name>A0A178UAF5_ARATH</name>
<dbReference type="EMBL" id="LUHQ01000005">
    <property type="protein sequence ID" value="OAO90615.1"/>
    <property type="molecule type" value="Genomic_DNA"/>
</dbReference>
<dbReference type="Proteomes" id="UP000078284">
    <property type="component" value="Chromosome 5"/>
</dbReference>
<gene>
    <name evidence="1" type="ordered locus">AXX17_At5g47210</name>
</gene>
<protein>
    <submittedName>
        <fullName evidence="1">Uncharacterized protein</fullName>
    </submittedName>
</protein>
<dbReference type="AlphaFoldDB" id="A0A178UAF5"/>